<dbReference type="SUPFAM" id="SSF51735">
    <property type="entry name" value="NAD(P)-binding Rossmann-fold domains"/>
    <property type="match status" value="1"/>
</dbReference>
<accession>A0A0H3A1B3</accession>
<dbReference type="GO" id="GO:0016491">
    <property type="term" value="F:oxidoreductase activity"/>
    <property type="evidence" value="ECO:0007669"/>
    <property type="project" value="UniProtKB-KW"/>
</dbReference>
<comment type="similarity">
    <text evidence="1">Belongs to the short-chain dehydrogenases/reductases (SDR) family.</text>
</comment>
<protein>
    <submittedName>
        <fullName evidence="3">Short chain dehydrogenase</fullName>
    </submittedName>
</protein>
<sequence length="262" mass="27354">MALEQFRLDGQVAIVTGAGKGVGAGIARVLAEAGATVVGTARTEADIVGTMEGIEAAGGKGLALVADAMSRPDGERVVNTAMERLGRIDILVNNVGGSSYARFLDITDEDFRHTFDWCVTSAFIMSQLVAAHMLAAGHGSIVNISSGSARFGIRALTAYCVAKGGLEALTRAMAQELAPKIRVNAIALGSFATDGLRGSLDLMPGSLEKMLAATPLHRLGDVEDLGRLTVYLCTRDCYATNAIFHVDGGLDSNNSPLPIPDY</sequence>
<organism evidence="3 4">
    <name type="scientific">Mycobacterium avium (strain 104)</name>
    <dbReference type="NCBI Taxonomy" id="243243"/>
    <lineage>
        <taxon>Bacteria</taxon>
        <taxon>Bacillati</taxon>
        <taxon>Actinomycetota</taxon>
        <taxon>Actinomycetes</taxon>
        <taxon>Mycobacteriales</taxon>
        <taxon>Mycobacteriaceae</taxon>
        <taxon>Mycobacterium</taxon>
        <taxon>Mycobacterium avium complex (MAC)</taxon>
    </lineage>
</organism>
<name>A0A0H3A1B3_MYCA1</name>
<evidence type="ECO:0000313" key="3">
    <source>
        <dbReference type="EMBL" id="ABK68859.1"/>
    </source>
</evidence>
<dbReference type="PRINTS" id="PR00081">
    <property type="entry name" value="GDHRDH"/>
</dbReference>
<dbReference type="Proteomes" id="UP000001574">
    <property type="component" value="Chromosome"/>
</dbReference>
<dbReference type="EMBL" id="CP000479">
    <property type="protein sequence ID" value="ABK68859.1"/>
    <property type="molecule type" value="Genomic_DNA"/>
</dbReference>
<dbReference type="FunFam" id="3.40.50.720:FF:000084">
    <property type="entry name" value="Short-chain dehydrogenase reductase"/>
    <property type="match status" value="1"/>
</dbReference>
<dbReference type="AlphaFoldDB" id="A0A0H3A1B3"/>
<evidence type="ECO:0000256" key="1">
    <source>
        <dbReference type="ARBA" id="ARBA00006484"/>
    </source>
</evidence>
<dbReference type="PROSITE" id="PS00061">
    <property type="entry name" value="ADH_SHORT"/>
    <property type="match status" value="1"/>
</dbReference>
<dbReference type="HOGENOM" id="CLU_010194_1_3_11"/>
<evidence type="ECO:0000313" key="4">
    <source>
        <dbReference type="Proteomes" id="UP000001574"/>
    </source>
</evidence>
<dbReference type="PRINTS" id="PR00080">
    <property type="entry name" value="SDRFAMILY"/>
</dbReference>
<dbReference type="Gene3D" id="3.40.50.720">
    <property type="entry name" value="NAD(P)-binding Rossmann-like Domain"/>
    <property type="match status" value="1"/>
</dbReference>
<dbReference type="KEGG" id="mav:MAV_2460"/>
<proteinExistence type="inferred from homology"/>
<keyword evidence="2" id="KW-0560">Oxidoreductase</keyword>
<dbReference type="InterPro" id="IPR020904">
    <property type="entry name" value="Sc_DH/Rdtase_CS"/>
</dbReference>
<reference evidence="3 4" key="1">
    <citation type="submission" date="2006-10" db="EMBL/GenBank/DDBJ databases">
        <authorList>
            <person name="Fleischmann R.D."/>
            <person name="Dodson R.J."/>
            <person name="Haft D.H."/>
            <person name="Merkel J.S."/>
            <person name="Nelson W.C."/>
            <person name="Fraser C.M."/>
        </authorList>
    </citation>
    <scope>NUCLEOTIDE SEQUENCE [LARGE SCALE GENOMIC DNA]</scope>
    <source>
        <strain evidence="3 4">104</strain>
    </source>
</reference>
<dbReference type="CDD" id="cd05233">
    <property type="entry name" value="SDR_c"/>
    <property type="match status" value="1"/>
</dbReference>
<dbReference type="InterPro" id="IPR002347">
    <property type="entry name" value="SDR_fam"/>
</dbReference>
<evidence type="ECO:0000256" key="2">
    <source>
        <dbReference type="ARBA" id="ARBA00023002"/>
    </source>
</evidence>
<dbReference type="PANTHER" id="PTHR43639:SF1">
    <property type="entry name" value="SHORT-CHAIN DEHYDROGENASE_REDUCTASE FAMILY PROTEIN"/>
    <property type="match status" value="1"/>
</dbReference>
<dbReference type="PANTHER" id="PTHR43639">
    <property type="entry name" value="OXIDOREDUCTASE, SHORT-CHAIN DEHYDROGENASE/REDUCTASE FAMILY (AFU_ORTHOLOGUE AFUA_5G02870)"/>
    <property type="match status" value="1"/>
</dbReference>
<dbReference type="RefSeq" id="WP_011724804.1">
    <property type="nucleotide sequence ID" value="NC_008595.1"/>
</dbReference>
<dbReference type="Pfam" id="PF13561">
    <property type="entry name" value="adh_short_C2"/>
    <property type="match status" value="1"/>
</dbReference>
<gene>
    <name evidence="3" type="ordered locus">MAV_2460</name>
</gene>
<dbReference type="InterPro" id="IPR036291">
    <property type="entry name" value="NAD(P)-bd_dom_sf"/>
</dbReference>